<evidence type="ECO:0000313" key="1">
    <source>
        <dbReference type="EMBL" id="QJA50211.1"/>
    </source>
</evidence>
<evidence type="ECO:0000313" key="2">
    <source>
        <dbReference type="EMBL" id="QJI03336.1"/>
    </source>
</evidence>
<keyword evidence="1" id="KW-0255">Endonuclease</keyword>
<dbReference type="Gene3D" id="1.10.30.50">
    <property type="match status" value="1"/>
</dbReference>
<protein>
    <submittedName>
        <fullName evidence="1">Putative HNH endonuclease</fullName>
    </submittedName>
</protein>
<organism evidence="1">
    <name type="scientific">viral metagenome</name>
    <dbReference type="NCBI Taxonomy" id="1070528"/>
    <lineage>
        <taxon>unclassified sequences</taxon>
        <taxon>metagenomes</taxon>
        <taxon>organismal metagenomes</taxon>
    </lineage>
</organism>
<dbReference type="EMBL" id="MT145079">
    <property type="protein sequence ID" value="QJI03336.1"/>
    <property type="molecule type" value="Genomic_DNA"/>
</dbReference>
<keyword evidence="1" id="KW-0378">Hydrolase</keyword>
<reference evidence="1" key="1">
    <citation type="submission" date="2020-03" db="EMBL/GenBank/DDBJ databases">
        <title>The deep terrestrial virosphere.</title>
        <authorList>
            <person name="Holmfeldt K."/>
            <person name="Nilsson E."/>
            <person name="Simone D."/>
            <person name="Lopez-Fernandez M."/>
            <person name="Wu X."/>
            <person name="de Brujin I."/>
            <person name="Lundin D."/>
            <person name="Andersson A."/>
            <person name="Bertilsson S."/>
            <person name="Dopson M."/>
        </authorList>
    </citation>
    <scope>NUCLEOTIDE SEQUENCE</scope>
    <source>
        <strain evidence="1">TM448A01641</strain>
        <strain evidence="2">TM448B04448</strain>
    </source>
</reference>
<dbReference type="GO" id="GO:0004519">
    <property type="term" value="F:endonuclease activity"/>
    <property type="evidence" value="ECO:0007669"/>
    <property type="project" value="UniProtKB-KW"/>
</dbReference>
<keyword evidence="1" id="KW-0540">Nuclease</keyword>
<dbReference type="EMBL" id="MT144181">
    <property type="protein sequence ID" value="QJA50211.1"/>
    <property type="molecule type" value="Genomic_DNA"/>
</dbReference>
<proteinExistence type="predicted"/>
<dbReference type="AlphaFoldDB" id="A0A6H1ZS24"/>
<accession>A0A6H1ZS24</accession>
<sequence>MKDYKAQYLDPRWQKKRLEILNRDNFTCQMCSDKEKTLHIHHRRYISGRDIWDVPNELLVTFCAGCHETEKFEMEEYMPLLIEQLKDKFFGDDIRELAHGINSLRIKNKTSEEVAIIINKFLHTLEDI</sequence>
<gene>
    <name evidence="1" type="ORF">TM448A01641_0007</name>
    <name evidence="2" type="ORF">TM448B04448_0004</name>
</gene>
<name>A0A6H1ZS24_9ZZZZ</name>